<proteinExistence type="predicted"/>
<protein>
    <recommendedName>
        <fullName evidence="2">DUF834 domain-containing protein</fullName>
    </recommendedName>
</protein>
<sequence length="86" mass="8601">MVAGDRRHDDAHRVQERIEGIAVLGGGKVLAVSGGPEVVAKLLWTSAKLTETAASSSNDRSGGKTRPGLGGSSGASSGRGESARAS</sequence>
<reference evidence="3" key="1">
    <citation type="submission" date="2009-05" db="EMBL/GenBank/DDBJ databases">
        <title>Oryza sativa Japonica Group genomic DNA, chromosome 6, BAC clone:KMK0024M20, cultivar:Khau Mac Kho.</title>
        <authorList>
            <person name="Matsumoto T."/>
            <person name="Wu J."/>
            <person name="Kanamori H."/>
        </authorList>
    </citation>
    <scope>NUCLEOTIDE SEQUENCE</scope>
    <source>
        <strain evidence="3">IRGC 102118</strain>
    </source>
</reference>
<dbReference type="InterPro" id="IPR008552">
    <property type="entry name" value="DUF834"/>
</dbReference>
<accession>A0A1V1H7U1</accession>
<dbReference type="EMBL" id="AP011475">
    <property type="protein sequence ID" value="BAX25145.1"/>
    <property type="molecule type" value="Genomic_DNA"/>
</dbReference>
<feature type="compositionally biased region" description="Polar residues" evidence="1">
    <location>
        <begin position="50"/>
        <end position="60"/>
    </location>
</feature>
<feature type="compositionally biased region" description="Low complexity" evidence="1">
    <location>
        <begin position="74"/>
        <end position="86"/>
    </location>
</feature>
<gene>
    <name evidence="3" type="primary">OG_ABa0185B04.18</name>
</gene>
<evidence type="ECO:0000259" key="2">
    <source>
        <dbReference type="Pfam" id="PF05754"/>
    </source>
</evidence>
<dbReference type="Pfam" id="PF05754">
    <property type="entry name" value="DUF834"/>
    <property type="match status" value="1"/>
</dbReference>
<feature type="domain" description="DUF834" evidence="2">
    <location>
        <begin position="22"/>
        <end position="63"/>
    </location>
</feature>
<organism evidence="3">
    <name type="scientific">Oryza meyeriana var. granulata</name>
    <dbReference type="NCBI Taxonomy" id="110450"/>
    <lineage>
        <taxon>Eukaryota</taxon>
        <taxon>Viridiplantae</taxon>
        <taxon>Streptophyta</taxon>
        <taxon>Embryophyta</taxon>
        <taxon>Tracheophyta</taxon>
        <taxon>Spermatophyta</taxon>
        <taxon>Magnoliopsida</taxon>
        <taxon>Liliopsida</taxon>
        <taxon>Poales</taxon>
        <taxon>Poaceae</taxon>
        <taxon>BOP clade</taxon>
        <taxon>Oryzoideae</taxon>
        <taxon>Oryzeae</taxon>
        <taxon>Oryzinae</taxon>
        <taxon>Oryza</taxon>
        <taxon>Oryza meyeriana</taxon>
    </lineage>
</organism>
<name>A0A1V1H7U1_9ORYZ</name>
<evidence type="ECO:0000313" key="3">
    <source>
        <dbReference type="EMBL" id="BAX25145.1"/>
    </source>
</evidence>
<evidence type="ECO:0000256" key="1">
    <source>
        <dbReference type="SAM" id="MobiDB-lite"/>
    </source>
</evidence>
<feature type="region of interest" description="Disordered" evidence="1">
    <location>
        <begin position="50"/>
        <end position="86"/>
    </location>
</feature>
<dbReference type="AlphaFoldDB" id="A0A1V1H7U1"/>